<reference evidence="1" key="1">
    <citation type="submission" date="2020-12" db="EMBL/GenBank/DDBJ databases">
        <title>Metabolic potential, ecology and presence of endohyphal bacteria is reflected in genomic diversity of Mucoromycotina.</title>
        <authorList>
            <person name="Muszewska A."/>
            <person name="Okrasinska A."/>
            <person name="Steczkiewicz K."/>
            <person name="Drgas O."/>
            <person name="Orlowska M."/>
            <person name="Perlinska-Lenart U."/>
            <person name="Aleksandrzak-Piekarczyk T."/>
            <person name="Szatraj K."/>
            <person name="Zielenkiewicz U."/>
            <person name="Pilsyk S."/>
            <person name="Malc E."/>
            <person name="Mieczkowski P."/>
            <person name="Kruszewska J.S."/>
            <person name="Biernat P."/>
            <person name="Pawlowska J."/>
        </authorList>
    </citation>
    <scope>NUCLEOTIDE SEQUENCE</scope>
    <source>
        <strain evidence="1">WA0000051536</strain>
    </source>
</reference>
<proteinExistence type="predicted"/>
<comment type="caution">
    <text evidence="1">The sequence shown here is derived from an EMBL/GenBank/DDBJ whole genome shotgun (WGS) entry which is preliminary data.</text>
</comment>
<protein>
    <submittedName>
        <fullName evidence="1">Uncharacterized protein</fullName>
    </submittedName>
</protein>
<dbReference type="Proteomes" id="UP000612746">
    <property type="component" value="Unassembled WGS sequence"/>
</dbReference>
<name>A0A8H7PYZ0_9FUNG</name>
<sequence length="305" mass="35057">MPFHIANLALSPRAVVQKANSQEDPYHDDHQLTGDSLLYKLSGQKKYELTTALPTMLLLTLNNRNLNSSLWNSIISILQTRAHEFDGGIDDTPWCLLFVKNRMSLMETLGEADPVSSYHPNQMSGLQRRIWLSRIRICYTPTSHHLRAIISALHIRSGPNKDANWILPTLDTEYPDRAPSLIAVYNVIDITDDEQNDNSTRDDVARKQMTRHDELMHIMAAMSELQEYFNMTSKRSSHLIYYDTKQHHTYRSQVEGQSVFPVSTEIPPEVQVINTIFHSWTDWIIEAEVVVFDRGDEGDERFSST</sequence>
<dbReference type="OrthoDB" id="2378114at2759"/>
<evidence type="ECO:0000313" key="2">
    <source>
        <dbReference type="Proteomes" id="UP000612746"/>
    </source>
</evidence>
<gene>
    <name evidence="1" type="ORF">INT44_008541</name>
</gene>
<keyword evidence="2" id="KW-1185">Reference proteome</keyword>
<accession>A0A8H7PYZ0</accession>
<organism evidence="1 2">
    <name type="scientific">Umbelopsis vinacea</name>
    <dbReference type="NCBI Taxonomy" id="44442"/>
    <lineage>
        <taxon>Eukaryota</taxon>
        <taxon>Fungi</taxon>
        <taxon>Fungi incertae sedis</taxon>
        <taxon>Mucoromycota</taxon>
        <taxon>Mucoromycotina</taxon>
        <taxon>Umbelopsidomycetes</taxon>
        <taxon>Umbelopsidales</taxon>
        <taxon>Umbelopsidaceae</taxon>
        <taxon>Umbelopsis</taxon>
    </lineage>
</organism>
<dbReference type="AlphaFoldDB" id="A0A8H7PYZ0"/>
<evidence type="ECO:0000313" key="1">
    <source>
        <dbReference type="EMBL" id="KAG2181726.1"/>
    </source>
</evidence>
<dbReference type="EMBL" id="JAEPRA010000008">
    <property type="protein sequence ID" value="KAG2181726.1"/>
    <property type="molecule type" value="Genomic_DNA"/>
</dbReference>